<name>A0A845DUI7_9BACI</name>
<feature type="compositionally biased region" description="Basic and acidic residues" evidence="1">
    <location>
        <begin position="35"/>
        <end position="79"/>
    </location>
</feature>
<organism evidence="2 3">
    <name type="scientific">Halobacillus litoralis</name>
    <dbReference type="NCBI Taxonomy" id="45668"/>
    <lineage>
        <taxon>Bacteria</taxon>
        <taxon>Bacillati</taxon>
        <taxon>Bacillota</taxon>
        <taxon>Bacilli</taxon>
        <taxon>Bacillales</taxon>
        <taxon>Bacillaceae</taxon>
        <taxon>Halobacillus</taxon>
    </lineage>
</organism>
<evidence type="ECO:0000313" key="3">
    <source>
        <dbReference type="Proteomes" id="UP000460949"/>
    </source>
</evidence>
<dbReference type="RefSeq" id="WP_160838572.1">
    <property type="nucleotide sequence ID" value="NZ_WMET01000003.1"/>
</dbReference>
<accession>A0A845DUI7</accession>
<evidence type="ECO:0000313" key="2">
    <source>
        <dbReference type="EMBL" id="MYL21160.1"/>
    </source>
</evidence>
<gene>
    <name evidence="2" type="ORF">GLW04_14750</name>
</gene>
<feature type="region of interest" description="Disordered" evidence="1">
    <location>
        <begin position="18"/>
        <end position="102"/>
    </location>
</feature>
<dbReference type="PROSITE" id="PS51257">
    <property type="entry name" value="PROKAR_LIPOPROTEIN"/>
    <property type="match status" value="1"/>
</dbReference>
<feature type="compositionally biased region" description="Acidic residues" evidence="1">
    <location>
        <begin position="83"/>
        <end position="94"/>
    </location>
</feature>
<protein>
    <submittedName>
        <fullName evidence="2">Uncharacterized protein</fullName>
    </submittedName>
</protein>
<dbReference type="OrthoDB" id="2940667at2"/>
<sequence length="102" mass="12190">MKKIMGAALLVMMTVSGCGMNGNEDGPEDINYEPARYERTDMNELPEEQRFRNNREHQDLDEMRRDYERDVRRSGERDTPFNMDEEEPDLDEEPSEQRREMD</sequence>
<comment type="caution">
    <text evidence="2">The sequence shown here is derived from an EMBL/GenBank/DDBJ whole genome shotgun (WGS) entry which is preliminary data.</text>
</comment>
<reference evidence="2 3" key="1">
    <citation type="submission" date="2019-11" db="EMBL/GenBank/DDBJ databases">
        <title>Genome sequences of 17 halophilic strains isolated from different environments.</title>
        <authorList>
            <person name="Furrow R.E."/>
        </authorList>
    </citation>
    <scope>NUCLEOTIDE SEQUENCE [LARGE SCALE GENOMIC DNA]</scope>
    <source>
        <strain evidence="2 3">22511_23_Filter</strain>
    </source>
</reference>
<dbReference type="EMBL" id="WMET01000003">
    <property type="protein sequence ID" value="MYL21160.1"/>
    <property type="molecule type" value="Genomic_DNA"/>
</dbReference>
<dbReference type="Proteomes" id="UP000460949">
    <property type="component" value="Unassembled WGS sequence"/>
</dbReference>
<evidence type="ECO:0000256" key="1">
    <source>
        <dbReference type="SAM" id="MobiDB-lite"/>
    </source>
</evidence>
<dbReference type="AlphaFoldDB" id="A0A845DUI7"/>
<proteinExistence type="predicted"/>